<protein>
    <submittedName>
        <fullName evidence="1">Uncharacterized protein</fullName>
    </submittedName>
</protein>
<proteinExistence type="predicted"/>
<name>A0ACC3DKU3_9PEZI</name>
<dbReference type="Proteomes" id="UP001186974">
    <property type="component" value="Unassembled WGS sequence"/>
</dbReference>
<keyword evidence="2" id="KW-1185">Reference proteome</keyword>
<organism evidence="1 2">
    <name type="scientific">Coniosporium uncinatum</name>
    <dbReference type="NCBI Taxonomy" id="93489"/>
    <lineage>
        <taxon>Eukaryota</taxon>
        <taxon>Fungi</taxon>
        <taxon>Dikarya</taxon>
        <taxon>Ascomycota</taxon>
        <taxon>Pezizomycotina</taxon>
        <taxon>Dothideomycetes</taxon>
        <taxon>Dothideomycetes incertae sedis</taxon>
        <taxon>Coniosporium</taxon>
    </lineage>
</organism>
<comment type="caution">
    <text evidence="1">The sequence shown here is derived from an EMBL/GenBank/DDBJ whole genome shotgun (WGS) entry which is preliminary data.</text>
</comment>
<dbReference type="EMBL" id="JAWDJW010002979">
    <property type="protein sequence ID" value="KAK3077322.1"/>
    <property type="molecule type" value="Genomic_DNA"/>
</dbReference>
<accession>A0ACC3DKU3</accession>
<gene>
    <name evidence="1" type="ORF">LTS18_010581</name>
</gene>
<evidence type="ECO:0000313" key="2">
    <source>
        <dbReference type="Proteomes" id="UP001186974"/>
    </source>
</evidence>
<sequence length="206" mass="22743">MATVPNEDPFDSLLSLEDDFYEEGYNLGVADGSKAGRIEGRVFGMEKAFEKFLSMGQMNGKAAVWGSRLPQQRDQDNVDAAEIESPRAPSKNDSVTVNKNELPLLGNNSRLAKHIQTLHALAEPESLSTQNNEEAVSDFDDRFKRAVAKAKVIENIMHESDTDVDSFHPIEAVSALKTDARTVKLKRTDAPQTDSMEDFGASQRRG</sequence>
<evidence type="ECO:0000313" key="1">
    <source>
        <dbReference type="EMBL" id="KAK3077322.1"/>
    </source>
</evidence>
<reference evidence="1" key="1">
    <citation type="submission" date="2024-09" db="EMBL/GenBank/DDBJ databases">
        <title>Black Yeasts Isolated from many extreme environments.</title>
        <authorList>
            <person name="Coleine C."/>
            <person name="Stajich J.E."/>
            <person name="Selbmann L."/>
        </authorList>
    </citation>
    <scope>NUCLEOTIDE SEQUENCE</scope>
    <source>
        <strain evidence="1">CCFEE 5737</strain>
    </source>
</reference>